<name>A0A5Q0GSI9_SACSY</name>
<evidence type="ECO:0000256" key="1">
    <source>
        <dbReference type="SAM" id="MobiDB-lite"/>
    </source>
</evidence>
<dbReference type="KEGG" id="ssyi:EKG83_05845"/>
<dbReference type="SUPFAM" id="SSF50370">
    <property type="entry name" value="Ricin B-like lectins"/>
    <property type="match status" value="1"/>
</dbReference>
<dbReference type="AlphaFoldDB" id="A0A5Q0GSI9"/>
<dbReference type="RefSeq" id="WP_051766442.1">
    <property type="nucleotide sequence ID" value="NZ_CP034550.1"/>
</dbReference>
<evidence type="ECO:0000313" key="4">
    <source>
        <dbReference type="Proteomes" id="UP000325787"/>
    </source>
</evidence>
<dbReference type="Proteomes" id="UP000325787">
    <property type="component" value="Chromosome"/>
</dbReference>
<evidence type="ECO:0000256" key="2">
    <source>
        <dbReference type="SAM" id="Phobius"/>
    </source>
</evidence>
<proteinExistence type="predicted"/>
<dbReference type="OrthoDB" id="3406160at2"/>
<accession>A0A5Q0GSI9</accession>
<keyword evidence="2" id="KW-1133">Transmembrane helix</keyword>
<dbReference type="EMBL" id="CP034550">
    <property type="protein sequence ID" value="QFZ17056.1"/>
    <property type="molecule type" value="Genomic_DNA"/>
</dbReference>
<reference evidence="4" key="1">
    <citation type="journal article" date="2021" name="Curr. Microbiol.">
        <title>Complete genome of nocamycin-producing strain Saccharothrix syringae NRRL B-16468 reveals the biosynthetic potential for secondary metabolites.</title>
        <authorList>
            <person name="Mo X."/>
            <person name="Yang S."/>
        </authorList>
    </citation>
    <scope>NUCLEOTIDE SEQUENCE [LARGE SCALE GENOMIC DNA]</scope>
    <source>
        <strain evidence="4">ATCC 51364 / DSM 43886 / JCM 6844 / KCTC 9398 / NBRC 14523 / NRRL B-16468 / INA 2240</strain>
    </source>
</reference>
<keyword evidence="4" id="KW-1185">Reference proteome</keyword>
<protein>
    <submittedName>
        <fullName evidence="3">XRE family transcriptional regulator</fullName>
    </submittedName>
</protein>
<feature type="transmembrane region" description="Helical" evidence="2">
    <location>
        <begin position="130"/>
        <end position="152"/>
    </location>
</feature>
<sequence length="328" mass="35034">MRQLKEWSGLTLRQLEERAAARGDVLARSTAADILRRSTLPRPALVAAFVRACGDGDRLPEWTRAYERVIAAAVLEPTAGSAEPRATPDDHPEPAPGTSAEPVLFATSAEPRVTADPTSPAPRPLTRERLLAVAFVLVVVAVVTSVLDFTAFKDQPITNPPVGDPADTSETLALAPAGHWAGIRPARTPDLCVTEGRDRAGRYDSAVAVQRPCAEPGPRTFLQPVATGLVNIKWEHPEDRGLGCLTVMDHEPAPGLLEPQDNCLADKDAQLFRVERVPGSRAFRLRRAGGDLCLAIADDETAPGAEVVQRPCSDGAAQHFLVDLLPGA</sequence>
<dbReference type="Gene3D" id="2.80.10.50">
    <property type="match status" value="1"/>
</dbReference>
<keyword evidence="2" id="KW-0812">Transmembrane</keyword>
<feature type="region of interest" description="Disordered" evidence="1">
    <location>
        <begin position="78"/>
        <end position="101"/>
    </location>
</feature>
<dbReference type="InterPro" id="IPR035992">
    <property type="entry name" value="Ricin_B-like_lectins"/>
</dbReference>
<keyword evidence="2" id="KW-0472">Membrane</keyword>
<gene>
    <name evidence="3" type="ORF">EKG83_05845</name>
</gene>
<evidence type="ECO:0000313" key="3">
    <source>
        <dbReference type="EMBL" id="QFZ17056.1"/>
    </source>
</evidence>
<dbReference type="CDD" id="cd00161">
    <property type="entry name" value="beta-trefoil_Ricin-like"/>
    <property type="match status" value="1"/>
</dbReference>
<organism evidence="3 4">
    <name type="scientific">Saccharothrix syringae</name>
    <name type="common">Nocardiopsis syringae</name>
    <dbReference type="NCBI Taxonomy" id="103733"/>
    <lineage>
        <taxon>Bacteria</taxon>
        <taxon>Bacillati</taxon>
        <taxon>Actinomycetota</taxon>
        <taxon>Actinomycetes</taxon>
        <taxon>Pseudonocardiales</taxon>
        <taxon>Pseudonocardiaceae</taxon>
        <taxon>Saccharothrix</taxon>
    </lineage>
</organism>